<organism evidence="1 2">
    <name type="scientific">Acropora cervicornis</name>
    <name type="common">Staghorn coral</name>
    <dbReference type="NCBI Taxonomy" id="6130"/>
    <lineage>
        <taxon>Eukaryota</taxon>
        <taxon>Metazoa</taxon>
        <taxon>Cnidaria</taxon>
        <taxon>Anthozoa</taxon>
        <taxon>Hexacorallia</taxon>
        <taxon>Scleractinia</taxon>
        <taxon>Astrocoeniina</taxon>
        <taxon>Acroporidae</taxon>
        <taxon>Acropora</taxon>
    </lineage>
</organism>
<keyword evidence="2" id="KW-1185">Reference proteome</keyword>
<protein>
    <submittedName>
        <fullName evidence="1">Uncharacterized protein</fullName>
    </submittedName>
</protein>
<dbReference type="AlphaFoldDB" id="A0AAD9Q5L7"/>
<evidence type="ECO:0000313" key="1">
    <source>
        <dbReference type="EMBL" id="KAK2555103.1"/>
    </source>
</evidence>
<comment type="caution">
    <text evidence="1">The sequence shown here is derived from an EMBL/GenBank/DDBJ whole genome shotgun (WGS) entry which is preliminary data.</text>
</comment>
<dbReference type="Proteomes" id="UP001249851">
    <property type="component" value="Unassembled WGS sequence"/>
</dbReference>
<name>A0AAD9Q5L7_ACRCE</name>
<gene>
    <name evidence="1" type="ORF">P5673_023068</name>
</gene>
<reference evidence="1" key="1">
    <citation type="journal article" date="2023" name="G3 (Bethesda)">
        <title>Whole genome assembly and annotation of the endangered Caribbean coral Acropora cervicornis.</title>
        <authorList>
            <person name="Selwyn J.D."/>
            <person name="Vollmer S.V."/>
        </authorList>
    </citation>
    <scope>NUCLEOTIDE SEQUENCE</scope>
    <source>
        <strain evidence="1">K2</strain>
    </source>
</reference>
<proteinExistence type="predicted"/>
<reference evidence="1" key="2">
    <citation type="journal article" date="2023" name="Science">
        <title>Genomic signatures of disease resistance in endangered staghorn corals.</title>
        <authorList>
            <person name="Vollmer S.V."/>
            <person name="Selwyn J.D."/>
            <person name="Despard B.A."/>
            <person name="Roesel C.L."/>
        </authorList>
    </citation>
    <scope>NUCLEOTIDE SEQUENCE</scope>
    <source>
        <strain evidence="1">K2</strain>
    </source>
</reference>
<evidence type="ECO:0000313" key="2">
    <source>
        <dbReference type="Proteomes" id="UP001249851"/>
    </source>
</evidence>
<dbReference type="EMBL" id="JARQWQ010000064">
    <property type="protein sequence ID" value="KAK2555103.1"/>
    <property type="molecule type" value="Genomic_DNA"/>
</dbReference>
<accession>A0AAD9Q5L7</accession>
<sequence>MSFLNGFSLGEVEKDKSTGNLKRLRCSWLCHLGIRDNQKRWLVFGIALNEILIPHVRPLVEQEVNEEYNTLKRSHSIDSQSATGRLGKWNKSLKYENINGNDSLPRLRGGKYDYSKFNCQVLTHTDFAKLYLESYMIHFSAFDDHLDASAVLLLLGRLPVFPGTVQAAANSVRNERNDWAHYVFSKWNEAKFKHSFAEMED</sequence>